<dbReference type="Proteomes" id="UP000823844">
    <property type="component" value="Unassembled WGS sequence"/>
</dbReference>
<comment type="caution">
    <text evidence="2">The sequence shown here is derived from an EMBL/GenBank/DDBJ whole genome shotgun (WGS) entry which is preliminary data.</text>
</comment>
<evidence type="ECO:0000313" key="3">
    <source>
        <dbReference type="Proteomes" id="UP000823844"/>
    </source>
</evidence>
<organism evidence="2 3">
    <name type="scientific">Candidatus Lactobacillus pullistercoris</name>
    <dbReference type="NCBI Taxonomy" id="2838636"/>
    <lineage>
        <taxon>Bacteria</taxon>
        <taxon>Bacillati</taxon>
        <taxon>Bacillota</taxon>
        <taxon>Bacilli</taxon>
        <taxon>Lactobacillales</taxon>
        <taxon>Lactobacillaceae</taxon>
        <taxon>Lactobacillus</taxon>
    </lineage>
</organism>
<feature type="transmembrane region" description="Helical" evidence="1">
    <location>
        <begin position="12"/>
        <end position="32"/>
    </location>
</feature>
<dbReference type="InterPro" id="IPR046350">
    <property type="entry name" value="Cystatin_sf"/>
</dbReference>
<dbReference type="Gene3D" id="3.10.450.40">
    <property type="match status" value="2"/>
</dbReference>
<evidence type="ECO:0000313" key="2">
    <source>
        <dbReference type="EMBL" id="MBU3827966.1"/>
    </source>
</evidence>
<evidence type="ECO:0000256" key="1">
    <source>
        <dbReference type="SAM" id="Phobius"/>
    </source>
</evidence>
<dbReference type="SUPFAM" id="SSF54403">
    <property type="entry name" value="Cystatin/monellin"/>
    <property type="match status" value="1"/>
</dbReference>
<reference evidence="2" key="1">
    <citation type="journal article" date="2021" name="PeerJ">
        <title>Extensive microbial diversity within the chicken gut microbiome revealed by metagenomics and culture.</title>
        <authorList>
            <person name="Gilroy R."/>
            <person name="Ravi A."/>
            <person name="Getino M."/>
            <person name="Pursley I."/>
            <person name="Horton D.L."/>
            <person name="Alikhan N.F."/>
            <person name="Baker D."/>
            <person name="Gharbi K."/>
            <person name="Hall N."/>
            <person name="Watson M."/>
            <person name="Adriaenssens E.M."/>
            <person name="Foster-Nyarko E."/>
            <person name="Jarju S."/>
            <person name="Secka A."/>
            <person name="Antonio M."/>
            <person name="Oren A."/>
            <person name="Chaudhuri R.R."/>
            <person name="La Ragione R."/>
            <person name="Hildebrand F."/>
            <person name="Pallen M.J."/>
        </authorList>
    </citation>
    <scope>NUCLEOTIDE SEQUENCE</scope>
    <source>
        <strain evidence="2">F6-686</strain>
    </source>
</reference>
<evidence type="ECO:0008006" key="4">
    <source>
        <dbReference type="Google" id="ProtNLM"/>
    </source>
</evidence>
<dbReference type="EMBL" id="JAHLFT010000029">
    <property type="protein sequence ID" value="MBU3827966.1"/>
    <property type="molecule type" value="Genomic_DNA"/>
</dbReference>
<name>A0A9E2KQ54_9LACO</name>
<gene>
    <name evidence="2" type="ORF">H9806_02255</name>
</gene>
<reference evidence="2" key="2">
    <citation type="submission" date="2021-04" db="EMBL/GenBank/DDBJ databases">
        <authorList>
            <person name="Gilroy R."/>
        </authorList>
    </citation>
    <scope>NUCLEOTIDE SEQUENCE</scope>
    <source>
        <strain evidence="2">F6-686</strain>
    </source>
</reference>
<accession>A0A9E2KQ54</accession>
<proteinExistence type="predicted"/>
<protein>
    <recommendedName>
        <fullName evidence="4">DUF5590 domain-containing protein</fullName>
    </recommendedName>
</protein>
<keyword evidence="1" id="KW-1133">Transmembrane helix</keyword>
<dbReference type="AlphaFoldDB" id="A0A9E2KQ54"/>
<keyword evidence="1" id="KW-0812">Transmembrane</keyword>
<sequence>MLRDDTRKTIKFIIWVVILAIIFYIASIFVFYKAGSNSRNNDQQIVRIANQKTPITNVQNYYHLNRGTNSYAIKGTDKKGKVYYFIYLPSSKKAYLYQSDKAVSQNKISKIFYEKHPNSNVKSINLGWYQSQPVWEVAYQNKNSKLGFTLYDFHNAKLVNEVDNL</sequence>
<keyword evidence="1" id="KW-0472">Membrane</keyword>